<dbReference type="Proteomes" id="UP000018227">
    <property type="component" value="Unassembled WGS sequence"/>
</dbReference>
<comment type="caution">
    <text evidence="1">The sequence shown here is derived from an EMBL/GenBank/DDBJ whole genome shotgun (WGS) entry which is preliminary data.</text>
</comment>
<evidence type="ECO:0000313" key="1">
    <source>
        <dbReference type="EMBL" id="ESL04058.1"/>
    </source>
</evidence>
<dbReference type="HOGENOM" id="CLU_1465721_0_0_9"/>
<name>V2Y519_9FIRM</name>
<sequence length="158" mass="18369">MGGMKMGFVNDYLTVEEQEMFEKRAIPMGVWWQGKGAILGCDLPNKVRCTIDRENHVYLFNLGKDHSTYDLDVENFKMVWDYLGKNKGIAFTMKREFVGEYKFGIGNDIVWNNFNLYLSDELYPKREIIVDKIKEAMRTYGTGGGVGTKPKYKIEFDF</sequence>
<dbReference type="STRING" id="592026.GCWU0000282_000404"/>
<protein>
    <submittedName>
        <fullName evidence="1">Uncharacterized protein</fullName>
    </submittedName>
</protein>
<accession>V2Y519</accession>
<proteinExistence type="predicted"/>
<dbReference type="EMBL" id="ACIL03000005">
    <property type="protein sequence ID" value="ESL04058.1"/>
    <property type="molecule type" value="Genomic_DNA"/>
</dbReference>
<organism evidence="1 2">
    <name type="scientific">Catonella morbi ATCC 51271</name>
    <dbReference type="NCBI Taxonomy" id="592026"/>
    <lineage>
        <taxon>Bacteria</taxon>
        <taxon>Bacillati</taxon>
        <taxon>Bacillota</taxon>
        <taxon>Clostridia</taxon>
        <taxon>Lachnospirales</taxon>
        <taxon>Lachnospiraceae</taxon>
        <taxon>Catonella</taxon>
    </lineage>
</organism>
<dbReference type="AlphaFoldDB" id="V2Y519"/>
<reference evidence="1 2" key="1">
    <citation type="submission" date="2013-06" db="EMBL/GenBank/DDBJ databases">
        <authorList>
            <person name="Weinstock G."/>
            <person name="Sodergren E."/>
            <person name="Clifton S."/>
            <person name="Fulton L."/>
            <person name="Fulton B."/>
            <person name="Courtney L."/>
            <person name="Fronick C."/>
            <person name="Harrison M."/>
            <person name="Strong C."/>
            <person name="Farmer C."/>
            <person name="Delahaunty K."/>
            <person name="Markovic C."/>
            <person name="Hall O."/>
            <person name="Minx P."/>
            <person name="Tomlinson C."/>
            <person name="Mitreva M."/>
            <person name="Nelson J."/>
            <person name="Hou S."/>
            <person name="Wollam A."/>
            <person name="Pepin K.H."/>
            <person name="Johnson M."/>
            <person name="Bhonagiri V."/>
            <person name="Nash W.E."/>
            <person name="Warren W."/>
            <person name="Chinwalla A."/>
            <person name="Mardis E.R."/>
            <person name="Wilson R.K."/>
        </authorList>
    </citation>
    <scope>NUCLEOTIDE SEQUENCE [LARGE SCALE GENOMIC DNA]</scope>
    <source>
        <strain evidence="1 2">ATCC 51271</strain>
    </source>
</reference>
<gene>
    <name evidence="1" type="ORF">GCWU0000282_000404</name>
</gene>
<evidence type="ECO:0000313" key="2">
    <source>
        <dbReference type="Proteomes" id="UP000018227"/>
    </source>
</evidence>
<keyword evidence="2" id="KW-1185">Reference proteome</keyword>